<evidence type="ECO:0000313" key="13">
    <source>
        <dbReference type="EMBL" id="NEN76131.1"/>
    </source>
</evidence>
<name>A0A6L9Y6Y5_9BURK</name>
<evidence type="ECO:0000256" key="3">
    <source>
        <dbReference type="ARBA" id="ARBA00022448"/>
    </source>
</evidence>
<dbReference type="Gene3D" id="2.40.160.10">
    <property type="entry name" value="Porin"/>
    <property type="match status" value="1"/>
</dbReference>
<dbReference type="AlphaFoldDB" id="A0A6L9Y6Y5"/>
<comment type="subunit">
    <text evidence="2">Homotrimer.</text>
</comment>
<dbReference type="GO" id="GO:0046930">
    <property type="term" value="C:pore complex"/>
    <property type="evidence" value="ECO:0007669"/>
    <property type="project" value="UniProtKB-KW"/>
</dbReference>
<evidence type="ECO:0000256" key="11">
    <source>
        <dbReference type="SAM" id="SignalP"/>
    </source>
</evidence>
<dbReference type="PANTHER" id="PTHR34501">
    <property type="entry name" value="PROTEIN YDDL-RELATED"/>
    <property type="match status" value="1"/>
</dbReference>
<dbReference type="PANTHER" id="PTHR34501:SF9">
    <property type="entry name" value="MAJOR OUTER MEMBRANE PROTEIN P.IA"/>
    <property type="match status" value="1"/>
</dbReference>
<gene>
    <name evidence="13" type="ORF">F9B74_07330</name>
</gene>
<dbReference type="EMBL" id="JAAGYR010000013">
    <property type="protein sequence ID" value="NEN76131.1"/>
    <property type="molecule type" value="Genomic_DNA"/>
</dbReference>
<dbReference type="InterPro" id="IPR050298">
    <property type="entry name" value="Gram-neg_bact_OMP"/>
</dbReference>
<dbReference type="CDD" id="cd00342">
    <property type="entry name" value="gram_neg_porins"/>
    <property type="match status" value="1"/>
</dbReference>
<dbReference type="RefSeq" id="WP_163764627.1">
    <property type="nucleotide sequence ID" value="NZ_JAAGYR010000013.1"/>
</dbReference>
<evidence type="ECO:0000256" key="9">
    <source>
        <dbReference type="ARBA" id="ARBA00023136"/>
    </source>
</evidence>
<dbReference type="GO" id="GO:0006811">
    <property type="term" value="P:monoatomic ion transport"/>
    <property type="evidence" value="ECO:0007669"/>
    <property type="project" value="UniProtKB-KW"/>
</dbReference>
<keyword evidence="8" id="KW-0626">Porin</keyword>
<feature type="chain" id="PRO_5026865504" evidence="11">
    <location>
        <begin position="21"/>
        <end position="417"/>
    </location>
</feature>
<evidence type="ECO:0000256" key="7">
    <source>
        <dbReference type="ARBA" id="ARBA00023065"/>
    </source>
</evidence>
<organism evidence="13 14">
    <name type="scientific">Pelistega ratti</name>
    <dbReference type="NCBI Taxonomy" id="2652177"/>
    <lineage>
        <taxon>Bacteria</taxon>
        <taxon>Pseudomonadati</taxon>
        <taxon>Pseudomonadota</taxon>
        <taxon>Betaproteobacteria</taxon>
        <taxon>Burkholderiales</taxon>
        <taxon>Alcaligenaceae</taxon>
        <taxon>Pelistega</taxon>
    </lineage>
</organism>
<keyword evidence="7" id="KW-0406">Ion transport</keyword>
<protein>
    <submittedName>
        <fullName evidence="13">Porin</fullName>
    </submittedName>
</protein>
<keyword evidence="10" id="KW-0998">Cell outer membrane</keyword>
<feature type="domain" description="Porin" evidence="12">
    <location>
        <begin position="8"/>
        <end position="387"/>
    </location>
</feature>
<dbReference type="InterPro" id="IPR023614">
    <property type="entry name" value="Porin_dom_sf"/>
</dbReference>
<evidence type="ECO:0000256" key="10">
    <source>
        <dbReference type="ARBA" id="ARBA00023237"/>
    </source>
</evidence>
<comment type="caution">
    <text evidence="13">The sequence shown here is derived from an EMBL/GenBank/DDBJ whole genome shotgun (WGS) entry which is preliminary data.</text>
</comment>
<evidence type="ECO:0000256" key="8">
    <source>
        <dbReference type="ARBA" id="ARBA00023114"/>
    </source>
</evidence>
<evidence type="ECO:0000313" key="14">
    <source>
        <dbReference type="Proteomes" id="UP000477651"/>
    </source>
</evidence>
<keyword evidence="9" id="KW-0472">Membrane</keyword>
<keyword evidence="5" id="KW-0812">Transmembrane</keyword>
<dbReference type="Pfam" id="PF13609">
    <property type="entry name" value="Porin_4"/>
    <property type="match status" value="1"/>
</dbReference>
<sequence length="417" mass="45983">MRKSLLVAALAVGFASTAQAEVKLYGTINFGAAYEQTKTTLYQDISNMYRDKEGKNALRAGTVKERSTGIKGSNITSSRWGLKGSEDLGNGTSAIFRVEAGFNPTTGKSTQGGALFGRYAILGLTGEKWGTLTIGRQYSVADDLVAFADVGWWYGSADSTIVGAISTRQSPTIKYLSPDLDGFKFGVAVLSGDEKTTEETPDGNEKITRNKRNGAAIGLNYNNGPLELGAAFEYNREHKGKSDKTNHAEDYNRRIKGWSVAGAYDFDVVKLHLAYGQQHDGVLGTGDYMGILDYFLDSYYVQKENKSLVKFKTRLNSRGLRTKGWFTGITAPVGEMGEVTFTYQGGRVKHSDFDTLRINSQIYELAYQHKLSKRTYIAFVGAYGETKFKGKVLNGNKHGQFAKVKYKDFRVGLVHRF</sequence>
<feature type="signal peptide" evidence="11">
    <location>
        <begin position="1"/>
        <end position="20"/>
    </location>
</feature>
<keyword evidence="14" id="KW-1185">Reference proteome</keyword>
<dbReference type="GO" id="GO:0009279">
    <property type="term" value="C:cell outer membrane"/>
    <property type="evidence" value="ECO:0007669"/>
    <property type="project" value="UniProtKB-SubCell"/>
</dbReference>
<evidence type="ECO:0000256" key="5">
    <source>
        <dbReference type="ARBA" id="ARBA00022692"/>
    </source>
</evidence>
<keyword evidence="4" id="KW-1134">Transmembrane beta strand</keyword>
<proteinExistence type="predicted"/>
<evidence type="ECO:0000256" key="6">
    <source>
        <dbReference type="ARBA" id="ARBA00022729"/>
    </source>
</evidence>
<reference evidence="13 14" key="1">
    <citation type="submission" date="2020-02" db="EMBL/GenBank/DDBJ databases">
        <title>Pelistega sp. NLN82 were isolated from wild rodents of the Hainan Island.</title>
        <authorList>
            <person name="Niu N."/>
            <person name="Zhou J."/>
        </authorList>
    </citation>
    <scope>NUCLEOTIDE SEQUENCE [LARGE SCALE GENOMIC DNA]</scope>
    <source>
        <strain evidence="13 14">NLN82</strain>
    </source>
</reference>
<evidence type="ECO:0000259" key="12">
    <source>
        <dbReference type="Pfam" id="PF13609"/>
    </source>
</evidence>
<accession>A0A6L9Y6Y5</accession>
<dbReference type="InterPro" id="IPR033900">
    <property type="entry name" value="Gram_neg_porin_domain"/>
</dbReference>
<dbReference type="SUPFAM" id="SSF56935">
    <property type="entry name" value="Porins"/>
    <property type="match status" value="1"/>
</dbReference>
<evidence type="ECO:0000256" key="1">
    <source>
        <dbReference type="ARBA" id="ARBA00004571"/>
    </source>
</evidence>
<comment type="subcellular location">
    <subcellularLocation>
        <location evidence="1">Cell outer membrane</location>
        <topology evidence="1">Multi-pass membrane protein</topology>
    </subcellularLocation>
</comment>
<keyword evidence="3" id="KW-0813">Transport</keyword>
<keyword evidence="6 11" id="KW-0732">Signal</keyword>
<evidence type="ECO:0000256" key="4">
    <source>
        <dbReference type="ARBA" id="ARBA00022452"/>
    </source>
</evidence>
<evidence type="ECO:0000256" key="2">
    <source>
        <dbReference type="ARBA" id="ARBA00011233"/>
    </source>
</evidence>
<dbReference type="Proteomes" id="UP000477651">
    <property type="component" value="Unassembled WGS sequence"/>
</dbReference>
<dbReference type="GO" id="GO:0015288">
    <property type="term" value="F:porin activity"/>
    <property type="evidence" value="ECO:0007669"/>
    <property type="project" value="UniProtKB-KW"/>
</dbReference>